<organism evidence="7 8">
    <name type="scientific">Phoenix dactylifera</name>
    <name type="common">Date palm</name>
    <dbReference type="NCBI Taxonomy" id="42345"/>
    <lineage>
        <taxon>Eukaryota</taxon>
        <taxon>Viridiplantae</taxon>
        <taxon>Streptophyta</taxon>
        <taxon>Embryophyta</taxon>
        <taxon>Tracheophyta</taxon>
        <taxon>Spermatophyta</taxon>
        <taxon>Magnoliopsida</taxon>
        <taxon>Liliopsida</taxon>
        <taxon>Arecaceae</taxon>
        <taxon>Coryphoideae</taxon>
        <taxon>Phoeniceae</taxon>
        <taxon>Phoenix</taxon>
    </lineage>
</organism>
<dbReference type="SMART" id="SM00979">
    <property type="entry name" value="TIFY"/>
    <property type="match status" value="1"/>
</dbReference>
<feature type="region of interest" description="Disordered" evidence="5">
    <location>
        <begin position="362"/>
        <end position="411"/>
    </location>
</feature>
<comment type="subcellular location">
    <subcellularLocation>
        <location evidence="4">Nucleus</location>
    </subcellularLocation>
</comment>
<dbReference type="Pfam" id="PF09425">
    <property type="entry name" value="Jas_motif"/>
    <property type="match status" value="1"/>
</dbReference>
<comment type="similarity">
    <text evidence="1 4">Belongs to the TIFY/JAZ family.</text>
</comment>
<dbReference type="GeneID" id="103722729"/>
<feature type="region of interest" description="Disordered" evidence="5">
    <location>
        <begin position="76"/>
        <end position="137"/>
    </location>
</feature>
<dbReference type="PANTHER" id="PTHR33077:SF60">
    <property type="entry name" value="TIFY DOMAIN-CONTAINING PROTEIN"/>
    <property type="match status" value="1"/>
</dbReference>
<evidence type="ECO:0000256" key="2">
    <source>
        <dbReference type="ARBA" id="ARBA00022819"/>
    </source>
</evidence>
<evidence type="ECO:0000256" key="1">
    <source>
        <dbReference type="ARBA" id="ARBA00008614"/>
    </source>
</evidence>
<name>A0A8B7D2E6_PHODC</name>
<proteinExistence type="inferred from homology"/>
<evidence type="ECO:0000313" key="7">
    <source>
        <dbReference type="Proteomes" id="UP000228380"/>
    </source>
</evidence>
<dbReference type="PROSITE" id="PS51320">
    <property type="entry name" value="TIFY"/>
    <property type="match status" value="1"/>
</dbReference>
<dbReference type="InterPro" id="IPR010399">
    <property type="entry name" value="Tify_dom"/>
</dbReference>
<evidence type="ECO:0000256" key="3">
    <source>
        <dbReference type="ARBA" id="ARBA00022843"/>
    </source>
</evidence>
<feature type="region of interest" description="Disordered" evidence="5">
    <location>
        <begin position="1"/>
        <end position="38"/>
    </location>
</feature>
<feature type="domain" description="Tify" evidence="6">
    <location>
        <begin position="170"/>
        <end position="205"/>
    </location>
</feature>
<dbReference type="Pfam" id="PF06200">
    <property type="entry name" value="tify"/>
    <property type="match status" value="1"/>
</dbReference>
<dbReference type="GO" id="GO:0031347">
    <property type="term" value="P:regulation of defense response"/>
    <property type="evidence" value="ECO:0007669"/>
    <property type="project" value="UniProtKB-UniRule"/>
</dbReference>
<accession>A0A8B7D2E6</accession>
<protein>
    <recommendedName>
        <fullName evidence="4">Protein TIFY</fullName>
    </recommendedName>
    <alternativeName>
        <fullName evidence="4">Jasmonate ZIM domain-containing protein</fullName>
    </alternativeName>
</protein>
<comment type="domain">
    <text evidence="4">The jas domain is required for interaction with COI1.</text>
</comment>
<keyword evidence="7" id="KW-1185">Reference proteome</keyword>
<dbReference type="Proteomes" id="UP000228380">
    <property type="component" value="Chromosome 8"/>
</dbReference>
<dbReference type="InterPro" id="IPR018467">
    <property type="entry name" value="CCT_CS"/>
</dbReference>
<evidence type="ECO:0000256" key="5">
    <source>
        <dbReference type="SAM" id="MobiDB-lite"/>
    </source>
</evidence>
<keyword evidence="2 4" id="KW-1184">Jasmonic acid signaling pathway</keyword>
<keyword evidence="4" id="KW-0539">Nucleus</keyword>
<evidence type="ECO:0000259" key="6">
    <source>
        <dbReference type="PROSITE" id="PS51320"/>
    </source>
</evidence>
<keyword evidence="3" id="KW-0832">Ubl conjugation</keyword>
<dbReference type="PANTHER" id="PTHR33077">
    <property type="entry name" value="PROTEIN TIFY 4A-RELATED-RELATED"/>
    <property type="match status" value="1"/>
</dbReference>
<reference evidence="8" key="2">
    <citation type="submission" date="2025-08" db="UniProtKB">
        <authorList>
            <consortium name="RefSeq"/>
        </authorList>
    </citation>
    <scope>IDENTIFICATION</scope>
    <source>
        <tissue evidence="8">Young leaves</tissue>
    </source>
</reference>
<dbReference type="AlphaFoldDB" id="A0A8B7D2E6"/>
<dbReference type="GO" id="GO:2000022">
    <property type="term" value="P:regulation of jasmonic acid mediated signaling pathway"/>
    <property type="evidence" value="ECO:0007669"/>
    <property type="project" value="UniProtKB-UniRule"/>
</dbReference>
<evidence type="ECO:0000313" key="8">
    <source>
        <dbReference type="RefSeq" id="XP_008811614.2"/>
    </source>
</evidence>
<feature type="compositionally biased region" description="Pro residues" evidence="5">
    <location>
        <begin position="93"/>
        <end position="102"/>
    </location>
</feature>
<reference evidence="7" key="1">
    <citation type="journal article" date="2019" name="Nat. Commun.">
        <title>Genome-wide association mapping of date palm fruit traits.</title>
        <authorList>
            <person name="Hazzouri K.M."/>
            <person name="Gros-Balthazard M."/>
            <person name="Flowers J.M."/>
            <person name="Copetti D."/>
            <person name="Lemansour A."/>
            <person name="Lebrun M."/>
            <person name="Masmoudi K."/>
            <person name="Ferrand S."/>
            <person name="Dhar M.I."/>
            <person name="Fresquez Z.A."/>
            <person name="Rosas U."/>
            <person name="Zhang J."/>
            <person name="Talag J."/>
            <person name="Lee S."/>
            <person name="Kudrna D."/>
            <person name="Powell R.F."/>
            <person name="Leitch I.J."/>
            <person name="Krueger R.R."/>
            <person name="Wing R.A."/>
            <person name="Amiri K.M.A."/>
            <person name="Purugganan M.D."/>
        </authorList>
    </citation>
    <scope>NUCLEOTIDE SEQUENCE [LARGE SCALE GENOMIC DNA]</scope>
    <source>
        <strain evidence="7">cv. Khalas</strain>
    </source>
</reference>
<comment type="function">
    <text evidence="4">Repressor of jasmonate responses.</text>
</comment>
<dbReference type="GO" id="GO:0005634">
    <property type="term" value="C:nucleus"/>
    <property type="evidence" value="ECO:0007669"/>
    <property type="project" value="UniProtKB-SubCell"/>
</dbReference>
<gene>
    <name evidence="8" type="primary">LOC103722729</name>
</gene>
<dbReference type="InterPro" id="IPR040390">
    <property type="entry name" value="TIFY/JAZ"/>
</dbReference>
<feature type="region of interest" description="Disordered" evidence="5">
    <location>
        <begin position="271"/>
        <end position="350"/>
    </location>
</feature>
<evidence type="ECO:0000256" key="4">
    <source>
        <dbReference type="RuleBase" id="RU369065"/>
    </source>
</evidence>
<dbReference type="GO" id="GO:0009611">
    <property type="term" value="P:response to wounding"/>
    <property type="evidence" value="ECO:0007669"/>
    <property type="project" value="UniProtKB-UniRule"/>
</dbReference>
<sequence length="411" mass="45597">MQEDRRPESGSATTNASEKAVRSPLDKPLSQLTEEDIAQLTREDCRRFLKEKGMRRPSWNKSQAIQQVISLKALLEGRLDSGDHPAGPGFRQKPPPPPPVTPPHASLPSPLEEAGSDLPAPAEEPSPSPYRRRDPIPPVFFAGEPSCRFPVAVRDQQPPEIPSPSPRVPEEAPTGQMTIFYDGKVNVYSDVTADKVALDPNPNCFGRPDSVRFIFVVLGLLACRRGRSCFSRRAGTATTLRLNPVRFTLRGLSSPAFPLLFSDRARAQSPPLRRWPRLSPPRQLGGYPTISGRQRTPPSGELHEISSPVRERSTLPEGPTSRKASLQRYREKRKDRFKGKKTLGGPPANMEMMYLSQKFRGQIPNEQLSRSDTSSPTQPRPPCTPTRCSSIEFQTQKHHISIDLNDDGGGK</sequence>
<feature type="compositionally biased region" description="Basic and acidic residues" evidence="5">
    <location>
        <begin position="301"/>
        <end position="314"/>
    </location>
</feature>
<dbReference type="RefSeq" id="XP_008811614.2">
    <property type="nucleotide sequence ID" value="XM_008813392.4"/>
</dbReference>